<organism evidence="6 7">
    <name type="scientific">Lutibacter aestuarii</name>
    <dbReference type="NCBI Taxonomy" id="861111"/>
    <lineage>
        <taxon>Bacteria</taxon>
        <taxon>Pseudomonadati</taxon>
        <taxon>Bacteroidota</taxon>
        <taxon>Flavobacteriia</taxon>
        <taxon>Flavobacteriales</taxon>
        <taxon>Flavobacteriaceae</taxon>
        <taxon>Lutibacter</taxon>
    </lineage>
</organism>
<feature type="signal peptide" evidence="5">
    <location>
        <begin position="1"/>
        <end position="19"/>
    </location>
</feature>
<reference evidence="7" key="1">
    <citation type="journal article" date="2019" name="Int. J. Syst. Evol. Microbiol.">
        <title>The Global Catalogue of Microorganisms (GCM) 10K type strain sequencing project: providing services to taxonomists for standard genome sequencing and annotation.</title>
        <authorList>
            <consortium name="The Broad Institute Genomics Platform"/>
            <consortium name="The Broad Institute Genome Sequencing Center for Infectious Disease"/>
            <person name="Wu L."/>
            <person name="Ma J."/>
        </authorList>
    </citation>
    <scope>NUCLEOTIDE SEQUENCE [LARGE SCALE GENOMIC DNA]</scope>
    <source>
        <strain evidence="7">CCUG 60022</strain>
    </source>
</reference>
<dbReference type="PANTHER" id="PTHR10151:SF120">
    <property type="entry name" value="BIS(5'-ADENOSYL)-TRIPHOSPHATASE"/>
    <property type="match status" value="1"/>
</dbReference>
<evidence type="ECO:0000256" key="4">
    <source>
        <dbReference type="PIRNR" id="PIRNR031924"/>
    </source>
</evidence>
<keyword evidence="7" id="KW-1185">Reference proteome</keyword>
<protein>
    <submittedName>
        <fullName evidence="6">Alkaline phosphatase PafA</fullName>
        <ecNumber evidence="6">3.1.3.1</ecNumber>
    </submittedName>
</protein>
<keyword evidence="2 4" id="KW-0479">Metal-binding</keyword>
<name>A0ABW2ZCG2_9FLAO</name>
<keyword evidence="3 5" id="KW-0732">Signal</keyword>
<dbReference type="EC" id="3.1.3.1" evidence="6"/>
<evidence type="ECO:0000313" key="7">
    <source>
        <dbReference type="Proteomes" id="UP001597032"/>
    </source>
</evidence>
<accession>A0ABW2ZCG2</accession>
<dbReference type="InterPro" id="IPR026263">
    <property type="entry name" value="Alkaline_phosphatase_prok"/>
</dbReference>
<sequence length="566" mass="63590">MKKLFILIFLSAILTQCIAVKSKSTTSTSPISTQKAITVYPITNNETVPPKLVVGIVVDQMRYDYLIRFYTKYGERGFKRLMENGYNLENVHYNYIPTYTAVGHTSIYTGTTPTNHGIISNNWYDKYEKKSIYCVDDNNYKTVGANSGGNKSPHRMVTTTVTDQLKLAQNSKGKTIGIAIKDRSAILPAGHTANAAYWFEGGDEGKFITSTFYMNELPNWVKQFNNSGKATTYLNETWNTYYDISTYTETLPDNNEFEGLFKGKTTPTFPYNLAELRKLNGNYNLLKAVPSGNTITTDFAEAAIIGENLGKSDYTDFLAISYSSTDYVGHQFGVNAKELEDTYIRLDKELERLIDFLDKEIGENKYTIMLTADHAAVQVPSYLNSLKIPGGYFNTKKFKSFVNEITTKYFNSNKIVENISNYQLFLNKEKLQELNLNVHEVSQILADEIINFESVYKTVTAHTLQTTSFNSGILQILQKGYNQKLSGDVLLIPYPSTISRSKTGTTHGSGYAYDTHVPLLFYGNGIKKGKSARYYPIVDIAPTLSNLLKITEPNGSTGKTILEVLK</sequence>
<dbReference type="Gene3D" id="3.40.720.10">
    <property type="entry name" value="Alkaline Phosphatase, subunit A"/>
    <property type="match status" value="1"/>
</dbReference>
<dbReference type="PIRSF" id="PIRSF031924">
    <property type="entry name" value="Pi-irrepressible_AP"/>
    <property type="match status" value="1"/>
</dbReference>
<evidence type="ECO:0000256" key="1">
    <source>
        <dbReference type="ARBA" id="ARBA00022553"/>
    </source>
</evidence>
<dbReference type="Gene3D" id="3.30.1360.150">
    <property type="match status" value="1"/>
</dbReference>
<dbReference type="NCBIfam" id="NF042991">
    <property type="entry name" value="alk_phos_PafA"/>
    <property type="match status" value="1"/>
</dbReference>
<dbReference type="InterPro" id="IPR002591">
    <property type="entry name" value="Phosphodiest/P_Trfase"/>
</dbReference>
<dbReference type="PANTHER" id="PTHR10151">
    <property type="entry name" value="ECTONUCLEOTIDE PYROPHOSPHATASE/PHOSPHODIESTERASE"/>
    <property type="match status" value="1"/>
</dbReference>
<dbReference type="Pfam" id="PF01663">
    <property type="entry name" value="Phosphodiest"/>
    <property type="match status" value="1"/>
</dbReference>
<evidence type="ECO:0000313" key="6">
    <source>
        <dbReference type="EMBL" id="MFD0763210.1"/>
    </source>
</evidence>
<dbReference type="Proteomes" id="UP001597032">
    <property type="component" value="Unassembled WGS sequence"/>
</dbReference>
<dbReference type="GO" id="GO:0004035">
    <property type="term" value="F:alkaline phosphatase activity"/>
    <property type="evidence" value="ECO:0007669"/>
    <property type="project" value="UniProtKB-EC"/>
</dbReference>
<keyword evidence="6" id="KW-0378">Hydrolase</keyword>
<dbReference type="InterPro" id="IPR017850">
    <property type="entry name" value="Alkaline_phosphatase_core_sf"/>
</dbReference>
<comment type="caution">
    <text evidence="6">The sequence shown here is derived from an EMBL/GenBank/DDBJ whole genome shotgun (WGS) entry which is preliminary data.</text>
</comment>
<evidence type="ECO:0000256" key="2">
    <source>
        <dbReference type="ARBA" id="ARBA00022723"/>
    </source>
</evidence>
<evidence type="ECO:0000256" key="5">
    <source>
        <dbReference type="SAM" id="SignalP"/>
    </source>
</evidence>
<proteinExistence type="predicted"/>
<evidence type="ECO:0000256" key="3">
    <source>
        <dbReference type="ARBA" id="ARBA00022729"/>
    </source>
</evidence>
<dbReference type="SUPFAM" id="SSF53649">
    <property type="entry name" value="Alkaline phosphatase-like"/>
    <property type="match status" value="1"/>
</dbReference>
<dbReference type="EMBL" id="JBHTIC010000020">
    <property type="protein sequence ID" value="MFD0763210.1"/>
    <property type="molecule type" value="Genomic_DNA"/>
</dbReference>
<feature type="chain" id="PRO_5046400472" evidence="5">
    <location>
        <begin position="20"/>
        <end position="566"/>
    </location>
</feature>
<keyword evidence="1" id="KW-0597">Phosphoprotein</keyword>
<dbReference type="RefSeq" id="WP_386783790.1">
    <property type="nucleotide sequence ID" value="NZ_JBHTIC010000020.1"/>
</dbReference>
<gene>
    <name evidence="6" type="primary">pafA</name>
    <name evidence="6" type="ORF">ACFQZW_14065</name>
</gene>
<dbReference type="CDD" id="cd16016">
    <property type="entry name" value="AP-SPAP"/>
    <property type="match status" value="1"/>
</dbReference>